<keyword evidence="5" id="KW-0411">Iron-sulfur</keyword>
<dbReference type="Gene3D" id="3.10.20.30">
    <property type="match status" value="1"/>
</dbReference>
<feature type="compositionally biased region" description="Low complexity" evidence="6">
    <location>
        <begin position="1"/>
        <end position="18"/>
    </location>
</feature>
<evidence type="ECO:0000256" key="6">
    <source>
        <dbReference type="SAM" id="MobiDB-lite"/>
    </source>
</evidence>
<keyword evidence="9" id="KW-1185">Reference proteome</keyword>
<dbReference type="InterPro" id="IPR036884">
    <property type="entry name" value="2Fe-2S-bd_dom_sf"/>
</dbReference>
<dbReference type="Pfam" id="PF00111">
    <property type="entry name" value="Fer2"/>
    <property type="match status" value="1"/>
</dbReference>
<feature type="domain" description="2Fe-2S ferredoxin-type" evidence="7">
    <location>
        <begin position="28"/>
        <end position="104"/>
    </location>
</feature>
<evidence type="ECO:0000256" key="5">
    <source>
        <dbReference type="ARBA" id="ARBA00023014"/>
    </source>
</evidence>
<reference evidence="8 9" key="1">
    <citation type="journal article" date="2015" name="Stand. Genomic Sci.">
        <title>Genomic Encyclopedia of Bacterial and Archaeal Type Strains, Phase III: the genomes of soil and plant-associated and newly described type strains.</title>
        <authorList>
            <person name="Whitman W.B."/>
            <person name="Woyke T."/>
            <person name="Klenk H.P."/>
            <person name="Zhou Y."/>
            <person name="Lilburn T.G."/>
            <person name="Beck B.J."/>
            <person name="De Vos P."/>
            <person name="Vandamme P."/>
            <person name="Eisen J.A."/>
            <person name="Garrity G."/>
            <person name="Hugenholtz P."/>
            <person name="Kyrpides N.C."/>
        </authorList>
    </citation>
    <scope>NUCLEOTIDE SEQUENCE [LARGE SCALE GENOMIC DNA]</scope>
    <source>
        <strain evidence="8 9">A3</strain>
    </source>
</reference>
<gene>
    <name evidence="8" type="ORF">EV148_107183</name>
</gene>
<protein>
    <submittedName>
        <fullName evidence="8">Isoquinoline 1-oxidoreductase alpha subunit</fullName>
    </submittedName>
</protein>
<dbReference type="Gene3D" id="1.10.150.120">
    <property type="entry name" value="[2Fe-2S]-binding domain"/>
    <property type="match status" value="1"/>
</dbReference>
<dbReference type="InterPro" id="IPR002888">
    <property type="entry name" value="2Fe-2S-bd"/>
</dbReference>
<accession>A0A4R2I8L3</accession>
<keyword evidence="2" id="KW-0479">Metal-binding</keyword>
<dbReference type="GO" id="GO:0051537">
    <property type="term" value="F:2 iron, 2 sulfur cluster binding"/>
    <property type="evidence" value="ECO:0007669"/>
    <property type="project" value="UniProtKB-KW"/>
</dbReference>
<dbReference type="OrthoDB" id="9775084at2"/>
<dbReference type="EMBL" id="SLWQ01000007">
    <property type="protein sequence ID" value="TCO38895.1"/>
    <property type="molecule type" value="Genomic_DNA"/>
</dbReference>
<evidence type="ECO:0000256" key="1">
    <source>
        <dbReference type="ARBA" id="ARBA00022714"/>
    </source>
</evidence>
<dbReference type="InterPro" id="IPR036010">
    <property type="entry name" value="2Fe-2S_ferredoxin-like_sf"/>
</dbReference>
<evidence type="ECO:0000259" key="7">
    <source>
        <dbReference type="PROSITE" id="PS51085"/>
    </source>
</evidence>
<dbReference type="PANTHER" id="PTHR44379:SF2">
    <property type="entry name" value="BLR6218 PROTEIN"/>
    <property type="match status" value="1"/>
</dbReference>
<proteinExistence type="predicted"/>
<name>A0A4R2I8L3_9GAMM</name>
<dbReference type="GO" id="GO:0016491">
    <property type="term" value="F:oxidoreductase activity"/>
    <property type="evidence" value="ECO:0007669"/>
    <property type="project" value="UniProtKB-KW"/>
</dbReference>
<sequence length="181" mass="19645">MPEQPPHAADSAHAAAADPAKRPVRPREPLQVTINGKPYFHDGDPTMPLLWFLRDTLRLTGTKFGCGIGNCGACTVLFDGKAMRACVLPMSAAATHRITTIEGLEGEALHPVQQAWIEEDVAQCGYCQAGQIMAAVDLLKRKPRPGDDDIASIGNLCRCGTYPRIRKAILRAAELMQGERK</sequence>
<keyword evidence="4" id="KW-0408">Iron</keyword>
<organism evidence="8 9">
    <name type="scientific">Dokdonella fugitiva</name>
    <dbReference type="NCBI Taxonomy" id="328517"/>
    <lineage>
        <taxon>Bacteria</taxon>
        <taxon>Pseudomonadati</taxon>
        <taxon>Pseudomonadota</taxon>
        <taxon>Gammaproteobacteria</taxon>
        <taxon>Lysobacterales</taxon>
        <taxon>Rhodanobacteraceae</taxon>
        <taxon>Dokdonella</taxon>
    </lineage>
</organism>
<dbReference type="PROSITE" id="PS51085">
    <property type="entry name" value="2FE2S_FER_2"/>
    <property type="match status" value="1"/>
</dbReference>
<dbReference type="Proteomes" id="UP000294862">
    <property type="component" value="Unassembled WGS sequence"/>
</dbReference>
<dbReference type="InterPro" id="IPR001041">
    <property type="entry name" value="2Fe-2S_ferredoxin-type"/>
</dbReference>
<dbReference type="InterPro" id="IPR012675">
    <property type="entry name" value="Beta-grasp_dom_sf"/>
</dbReference>
<dbReference type="PROSITE" id="PS00197">
    <property type="entry name" value="2FE2S_FER_1"/>
    <property type="match status" value="1"/>
</dbReference>
<dbReference type="RefSeq" id="WP_131999108.1">
    <property type="nucleotide sequence ID" value="NZ_JACGXM010000006.1"/>
</dbReference>
<evidence type="ECO:0000256" key="2">
    <source>
        <dbReference type="ARBA" id="ARBA00022723"/>
    </source>
</evidence>
<dbReference type="AlphaFoldDB" id="A0A4R2I8L3"/>
<keyword evidence="1" id="KW-0001">2Fe-2S</keyword>
<dbReference type="SUPFAM" id="SSF54292">
    <property type="entry name" value="2Fe-2S ferredoxin-like"/>
    <property type="match status" value="1"/>
</dbReference>
<dbReference type="InterPro" id="IPR051452">
    <property type="entry name" value="Diverse_Oxidoreductases"/>
</dbReference>
<evidence type="ECO:0000313" key="9">
    <source>
        <dbReference type="Proteomes" id="UP000294862"/>
    </source>
</evidence>
<evidence type="ECO:0000256" key="3">
    <source>
        <dbReference type="ARBA" id="ARBA00023002"/>
    </source>
</evidence>
<keyword evidence="3" id="KW-0560">Oxidoreductase</keyword>
<evidence type="ECO:0000313" key="8">
    <source>
        <dbReference type="EMBL" id="TCO38895.1"/>
    </source>
</evidence>
<feature type="compositionally biased region" description="Basic and acidic residues" evidence="6">
    <location>
        <begin position="19"/>
        <end position="28"/>
    </location>
</feature>
<comment type="caution">
    <text evidence="8">The sequence shown here is derived from an EMBL/GenBank/DDBJ whole genome shotgun (WGS) entry which is preliminary data.</text>
</comment>
<dbReference type="GO" id="GO:0046872">
    <property type="term" value="F:metal ion binding"/>
    <property type="evidence" value="ECO:0007669"/>
    <property type="project" value="UniProtKB-KW"/>
</dbReference>
<dbReference type="SUPFAM" id="SSF47741">
    <property type="entry name" value="CO dehydrogenase ISP C-domain like"/>
    <property type="match status" value="1"/>
</dbReference>
<evidence type="ECO:0000256" key="4">
    <source>
        <dbReference type="ARBA" id="ARBA00023004"/>
    </source>
</evidence>
<dbReference type="PANTHER" id="PTHR44379">
    <property type="entry name" value="OXIDOREDUCTASE WITH IRON-SULFUR SUBUNIT"/>
    <property type="match status" value="1"/>
</dbReference>
<feature type="region of interest" description="Disordered" evidence="6">
    <location>
        <begin position="1"/>
        <end position="28"/>
    </location>
</feature>
<dbReference type="InterPro" id="IPR006058">
    <property type="entry name" value="2Fe2S_fd_BS"/>
</dbReference>
<dbReference type="Pfam" id="PF01799">
    <property type="entry name" value="Fer2_2"/>
    <property type="match status" value="1"/>
</dbReference>